<evidence type="ECO:0000313" key="3">
    <source>
        <dbReference type="Proteomes" id="UP000189739"/>
    </source>
</evidence>
<organism evidence="2 3">
    <name type="scientific">Mucilaginibacter pedocola</name>
    <dbReference type="NCBI Taxonomy" id="1792845"/>
    <lineage>
        <taxon>Bacteria</taxon>
        <taxon>Pseudomonadati</taxon>
        <taxon>Bacteroidota</taxon>
        <taxon>Sphingobacteriia</taxon>
        <taxon>Sphingobacteriales</taxon>
        <taxon>Sphingobacteriaceae</taxon>
        <taxon>Mucilaginibacter</taxon>
    </lineage>
</organism>
<comment type="caution">
    <text evidence="2">The sequence shown here is derived from an EMBL/GenBank/DDBJ whole genome shotgun (WGS) entry which is preliminary data.</text>
</comment>
<evidence type="ECO:0008006" key="4">
    <source>
        <dbReference type="Google" id="ProtNLM"/>
    </source>
</evidence>
<evidence type="ECO:0000313" key="2">
    <source>
        <dbReference type="EMBL" id="OOQ58054.1"/>
    </source>
</evidence>
<evidence type="ECO:0000256" key="1">
    <source>
        <dbReference type="SAM" id="Phobius"/>
    </source>
</evidence>
<feature type="transmembrane region" description="Helical" evidence="1">
    <location>
        <begin position="32"/>
        <end position="49"/>
    </location>
</feature>
<dbReference type="RefSeq" id="WP_078349782.1">
    <property type="nucleotide sequence ID" value="NZ_MBTF01000034.1"/>
</dbReference>
<dbReference type="STRING" id="1792845.BC343_10360"/>
<proteinExistence type="predicted"/>
<sequence length="179" mass="20915">MTIKTILSEEDYLAYLLYSFSKNKQSRANRRRSWLVISGMFFVIGYMFYGSNNFYSYYFFGAGVISLIFYPLYQRYHYKKHYRKFVQDKLGYRIGKEGTINFGPEVIATEDVTGESKINTSEVAEIIEISTHYFVKLNSGDGLVIPKTATGNPNFLDELLTVLDNPNIKINRELDWQWK</sequence>
<keyword evidence="1" id="KW-0472">Membrane</keyword>
<feature type="transmembrane region" description="Helical" evidence="1">
    <location>
        <begin position="55"/>
        <end position="73"/>
    </location>
</feature>
<protein>
    <recommendedName>
        <fullName evidence="4">YcxB-like protein domain-containing protein</fullName>
    </recommendedName>
</protein>
<dbReference type="AlphaFoldDB" id="A0A1S9PAP6"/>
<dbReference type="Proteomes" id="UP000189739">
    <property type="component" value="Unassembled WGS sequence"/>
</dbReference>
<gene>
    <name evidence="2" type="ORF">BC343_10360</name>
</gene>
<keyword evidence="1" id="KW-1133">Transmembrane helix</keyword>
<name>A0A1S9PAP6_9SPHI</name>
<reference evidence="2 3" key="1">
    <citation type="submission" date="2016-07" db="EMBL/GenBank/DDBJ databases">
        <title>Genomic analysis of zinc-resistant bacterium Mucilaginibacter pedocola TBZ30.</title>
        <authorList>
            <person name="Huang J."/>
            <person name="Tang J."/>
        </authorList>
    </citation>
    <scope>NUCLEOTIDE SEQUENCE [LARGE SCALE GENOMIC DNA]</scope>
    <source>
        <strain evidence="2 3">TBZ30</strain>
    </source>
</reference>
<dbReference type="OrthoDB" id="1121049at2"/>
<keyword evidence="3" id="KW-1185">Reference proteome</keyword>
<keyword evidence="1" id="KW-0812">Transmembrane</keyword>
<dbReference type="EMBL" id="MBTF01000034">
    <property type="protein sequence ID" value="OOQ58054.1"/>
    <property type="molecule type" value="Genomic_DNA"/>
</dbReference>
<accession>A0A1S9PAP6</accession>